<feature type="region of interest" description="Disordered" evidence="1">
    <location>
        <begin position="561"/>
        <end position="631"/>
    </location>
</feature>
<feature type="compositionally biased region" description="Low complexity" evidence="1">
    <location>
        <begin position="209"/>
        <end position="226"/>
    </location>
</feature>
<feature type="region of interest" description="Disordered" evidence="1">
    <location>
        <begin position="205"/>
        <end position="226"/>
    </location>
</feature>
<protein>
    <submittedName>
        <fullName evidence="2">Uncharacterized protein</fullName>
    </submittedName>
</protein>
<proteinExistence type="predicted"/>
<feature type="region of interest" description="Disordered" evidence="1">
    <location>
        <begin position="679"/>
        <end position="713"/>
    </location>
</feature>
<organism evidence="2">
    <name type="scientific">Chlamydomonas leiostraca</name>
    <dbReference type="NCBI Taxonomy" id="1034604"/>
    <lineage>
        <taxon>Eukaryota</taxon>
        <taxon>Viridiplantae</taxon>
        <taxon>Chlorophyta</taxon>
        <taxon>core chlorophytes</taxon>
        <taxon>Chlorophyceae</taxon>
        <taxon>CS clade</taxon>
        <taxon>Chlamydomonadales</taxon>
        <taxon>Chlamydomonadaceae</taxon>
        <taxon>Chlamydomonas</taxon>
    </lineage>
</organism>
<name>A0A7S0RVI8_9CHLO</name>
<gene>
    <name evidence="2" type="ORF">CLEI1391_LOCUS14216</name>
</gene>
<feature type="compositionally biased region" description="Basic and acidic residues" evidence="1">
    <location>
        <begin position="420"/>
        <end position="433"/>
    </location>
</feature>
<dbReference type="EMBL" id="HBFB01025336">
    <property type="protein sequence ID" value="CAD8688893.1"/>
    <property type="molecule type" value="Transcribed_RNA"/>
</dbReference>
<sequence length="713" mass="75739">MGSQAPANAAARAPVDPWPVNDGIDDGRWGAWRIQAQSAGAPDALIARIRQIASSPTERRMYSIKWHLEQWVDAVMAGKQQAASALQARLQLLFRSKELQGCAMATARELLCAHYWSWAQEWLPQGLWTEVLGTAERHVYVFANDQLTQGDVSLLTFSLLGADSEERQQENVDMCLKAMERWSKQCDPWMVEVLQRKIVRKHGPGAVQAASTSSGSSDAAAQPPQPAAAFAAKHKTTWEQVAVEAAAKGVPQAVLERVTQLSQGPVGRVLSFCLDKNAYKWFEAQCTGNTQLMDAAAGCLRHIEGSKGLQGKALAWAQEDLRRVLLRSVDVAAAKGRDVSQLLDARARQYDNMDVQHLLRVAACMHSASTAEEQELCALLYASSEIAAAAARQDSALVQSLQGKLAQSVAAATRRKAAEKAAAEARERQREQARMASGRKQPRGVMGFLKAAAAEMDKAPEERDPDLQLPSMEDIDRKHAYITQVSEFYEAKIAGLKEQLKARPSKKAKTAAAAAAAPSKPAKPPAPAAAAAAVVAAASPSQPADLPSSSPPQAQVAVQALLQPPLPKPAAKVEPSVPAPEVKPAPALAAAVQRQPVKSVPPEQPKAAPSTDTVASTSQSAAHAGPAHASGTVAAPSALLARSGLPVKVQAAAGTDKNVKKRPQGLGFASMLTAKGMLLNKPLEQREGPAVKIGQQHPAGPSKDGPHQKQKTG</sequence>
<feature type="region of interest" description="Disordered" evidence="1">
    <location>
        <begin position="420"/>
        <end position="441"/>
    </location>
</feature>
<accession>A0A7S0RVI8</accession>
<feature type="compositionally biased region" description="Polar residues" evidence="1">
    <location>
        <begin position="610"/>
        <end position="619"/>
    </location>
</feature>
<evidence type="ECO:0000313" key="2">
    <source>
        <dbReference type="EMBL" id="CAD8688893.1"/>
    </source>
</evidence>
<feature type="compositionally biased region" description="Low complexity" evidence="1">
    <location>
        <begin position="561"/>
        <end position="573"/>
    </location>
</feature>
<dbReference type="AlphaFoldDB" id="A0A7S0RVI8"/>
<feature type="compositionally biased region" description="Low complexity" evidence="1">
    <location>
        <begin position="620"/>
        <end position="631"/>
    </location>
</feature>
<evidence type="ECO:0000256" key="1">
    <source>
        <dbReference type="SAM" id="MobiDB-lite"/>
    </source>
</evidence>
<reference evidence="2" key="1">
    <citation type="submission" date="2021-01" db="EMBL/GenBank/DDBJ databases">
        <authorList>
            <person name="Corre E."/>
            <person name="Pelletier E."/>
            <person name="Niang G."/>
            <person name="Scheremetjew M."/>
            <person name="Finn R."/>
            <person name="Kale V."/>
            <person name="Holt S."/>
            <person name="Cochrane G."/>
            <person name="Meng A."/>
            <person name="Brown T."/>
            <person name="Cohen L."/>
        </authorList>
    </citation>
    <scope>NUCLEOTIDE SEQUENCE</scope>
    <source>
        <strain evidence="2">SAG 11-49</strain>
    </source>
</reference>